<name>A0AAE1Y9X2_9LAMI</name>
<dbReference type="GO" id="GO:0003723">
    <property type="term" value="F:RNA binding"/>
    <property type="evidence" value="ECO:0007669"/>
    <property type="project" value="InterPro"/>
</dbReference>
<evidence type="ECO:0000313" key="3">
    <source>
        <dbReference type="EMBL" id="KAK4426134.1"/>
    </source>
</evidence>
<dbReference type="PROSITE" id="PS51375">
    <property type="entry name" value="PPR"/>
    <property type="match status" value="1"/>
</dbReference>
<protein>
    <submittedName>
        <fullName evidence="3">Pentatricopeptide repeat-containing protein</fullName>
    </submittedName>
</protein>
<dbReference type="NCBIfam" id="TIGR00756">
    <property type="entry name" value="PPR"/>
    <property type="match status" value="1"/>
</dbReference>
<keyword evidence="1" id="KW-0677">Repeat</keyword>
<dbReference type="InterPro" id="IPR002885">
    <property type="entry name" value="PPR_rpt"/>
</dbReference>
<dbReference type="InterPro" id="IPR046960">
    <property type="entry name" value="PPR_At4g14850-like_plant"/>
</dbReference>
<keyword evidence="4" id="KW-1185">Reference proteome</keyword>
<dbReference type="Pfam" id="PF01535">
    <property type="entry name" value="PPR"/>
    <property type="match status" value="2"/>
</dbReference>
<accession>A0AAE1Y9X2</accession>
<dbReference type="Pfam" id="PF13041">
    <property type="entry name" value="PPR_2"/>
    <property type="match status" value="1"/>
</dbReference>
<dbReference type="EMBL" id="JACGWO010000005">
    <property type="protein sequence ID" value="KAK4426134.1"/>
    <property type="molecule type" value="Genomic_DNA"/>
</dbReference>
<dbReference type="InterPro" id="IPR011990">
    <property type="entry name" value="TPR-like_helical_dom_sf"/>
</dbReference>
<dbReference type="GO" id="GO:0009451">
    <property type="term" value="P:RNA modification"/>
    <property type="evidence" value="ECO:0007669"/>
    <property type="project" value="InterPro"/>
</dbReference>
<evidence type="ECO:0000256" key="1">
    <source>
        <dbReference type="ARBA" id="ARBA00022737"/>
    </source>
</evidence>
<reference evidence="3" key="2">
    <citation type="journal article" date="2024" name="Plant">
        <title>Genomic evolution and insights into agronomic trait innovations of Sesamum species.</title>
        <authorList>
            <person name="Miao H."/>
            <person name="Wang L."/>
            <person name="Qu L."/>
            <person name="Liu H."/>
            <person name="Sun Y."/>
            <person name="Le M."/>
            <person name="Wang Q."/>
            <person name="Wei S."/>
            <person name="Zheng Y."/>
            <person name="Lin W."/>
            <person name="Duan Y."/>
            <person name="Cao H."/>
            <person name="Xiong S."/>
            <person name="Wang X."/>
            <person name="Wei L."/>
            <person name="Li C."/>
            <person name="Ma Q."/>
            <person name="Ju M."/>
            <person name="Zhao R."/>
            <person name="Li G."/>
            <person name="Mu C."/>
            <person name="Tian Q."/>
            <person name="Mei H."/>
            <person name="Zhang T."/>
            <person name="Gao T."/>
            <person name="Zhang H."/>
        </authorList>
    </citation>
    <scope>NUCLEOTIDE SEQUENCE</scope>
    <source>
        <strain evidence="3">3651</strain>
    </source>
</reference>
<sequence>MFSTLFSISSRKSLKAFISKSVTLLENYTNERLIRHGNALHGHLIKMGLSSQRYIAVKLLIMYLDSRKSFEIDQILKEFKGFNFVVHNCLINANLQWGDVINARRLFDEMPERNEVSWTALVSGLLKHGYVDEAMFYFERNPFLSVFSWTATISGLVQNGLSFRAMELYKKMLRSGVLPNDITFTSIAKACIELGDLELGKGVIALIIKVGFEDDLLTISMRHLKCSMG</sequence>
<evidence type="ECO:0000313" key="4">
    <source>
        <dbReference type="Proteomes" id="UP001293254"/>
    </source>
</evidence>
<dbReference type="Proteomes" id="UP001293254">
    <property type="component" value="Unassembled WGS sequence"/>
</dbReference>
<reference evidence="3" key="1">
    <citation type="submission" date="2020-06" db="EMBL/GenBank/DDBJ databases">
        <authorList>
            <person name="Li T."/>
            <person name="Hu X."/>
            <person name="Zhang T."/>
            <person name="Song X."/>
            <person name="Zhang H."/>
            <person name="Dai N."/>
            <person name="Sheng W."/>
            <person name="Hou X."/>
            <person name="Wei L."/>
        </authorList>
    </citation>
    <scope>NUCLEOTIDE SEQUENCE</scope>
    <source>
        <strain evidence="3">3651</strain>
        <tissue evidence="3">Leaf</tissue>
    </source>
</reference>
<comment type="caution">
    <text evidence="3">The sequence shown here is derived from an EMBL/GenBank/DDBJ whole genome shotgun (WGS) entry which is preliminary data.</text>
</comment>
<feature type="repeat" description="PPR" evidence="2">
    <location>
        <begin position="145"/>
        <end position="179"/>
    </location>
</feature>
<evidence type="ECO:0000256" key="2">
    <source>
        <dbReference type="PROSITE-ProRule" id="PRU00708"/>
    </source>
</evidence>
<proteinExistence type="predicted"/>
<organism evidence="3 4">
    <name type="scientific">Sesamum alatum</name>
    <dbReference type="NCBI Taxonomy" id="300844"/>
    <lineage>
        <taxon>Eukaryota</taxon>
        <taxon>Viridiplantae</taxon>
        <taxon>Streptophyta</taxon>
        <taxon>Embryophyta</taxon>
        <taxon>Tracheophyta</taxon>
        <taxon>Spermatophyta</taxon>
        <taxon>Magnoliopsida</taxon>
        <taxon>eudicotyledons</taxon>
        <taxon>Gunneridae</taxon>
        <taxon>Pentapetalae</taxon>
        <taxon>asterids</taxon>
        <taxon>lamiids</taxon>
        <taxon>Lamiales</taxon>
        <taxon>Pedaliaceae</taxon>
        <taxon>Sesamum</taxon>
    </lineage>
</organism>
<dbReference type="PANTHER" id="PTHR47926">
    <property type="entry name" value="PENTATRICOPEPTIDE REPEAT-CONTAINING PROTEIN"/>
    <property type="match status" value="1"/>
</dbReference>
<dbReference type="AlphaFoldDB" id="A0AAE1Y9X2"/>
<gene>
    <name evidence="3" type="ORF">Salat_1381900</name>
</gene>
<dbReference type="Gene3D" id="1.25.40.10">
    <property type="entry name" value="Tetratricopeptide repeat domain"/>
    <property type="match status" value="2"/>
</dbReference>